<evidence type="ECO:0008006" key="3">
    <source>
        <dbReference type="Google" id="ProtNLM"/>
    </source>
</evidence>
<protein>
    <recommendedName>
        <fullName evidence="3">Secreted protein</fullName>
    </recommendedName>
</protein>
<sequence>MCVTVRSRCVAVLLLATVSRRRWRRVGFLEKRGHGGHDGTTHVENKQIKSLMHQLPLAGLERRLNRARRWMTLDCASKTGAAGLAARSTRLVSV</sequence>
<comment type="caution">
    <text evidence="1">The sequence shown here is derived from an EMBL/GenBank/DDBJ whole genome shotgun (WGS) entry which is preliminary data.</text>
</comment>
<dbReference type="Proteomes" id="UP001363622">
    <property type="component" value="Unassembled WGS sequence"/>
</dbReference>
<keyword evidence="2" id="KW-1185">Reference proteome</keyword>
<reference evidence="1 2" key="1">
    <citation type="submission" date="2024-04" db="EMBL/GenBank/DDBJ databases">
        <title>Phyllosticta paracitricarpa is synonymous to the EU quarantine fungus P. citricarpa based on phylogenomic analyses.</title>
        <authorList>
            <consortium name="Lawrence Berkeley National Laboratory"/>
            <person name="Van Ingen-Buijs V.A."/>
            <person name="Van Westerhoven A.C."/>
            <person name="Haridas S."/>
            <person name="Skiadas P."/>
            <person name="Martin F."/>
            <person name="Groenewald J.Z."/>
            <person name="Crous P.W."/>
            <person name="Seidl M.F."/>
        </authorList>
    </citation>
    <scope>NUCLEOTIDE SEQUENCE [LARGE SCALE GENOMIC DNA]</scope>
    <source>
        <strain evidence="1 2">CBS 123371</strain>
    </source>
</reference>
<name>A0ABR1KVC6_9PEZI</name>
<evidence type="ECO:0000313" key="1">
    <source>
        <dbReference type="EMBL" id="KAK7521605.1"/>
    </source>
</evidence>
<accession>A0ABR1KVC6</accession>
<organism evidence="1 2">
    <name type="scientific">Phyllosticta citriasiana</name>
    <dbReference type="NCBI Taxonomy" id="595635"/>
    <lineage>
        <taxon>Eukaryota</taxon>
        <taxon>Fungi</taxon>
        <taxon>Dikarya</taxon>
        <taxon>Ascomycota</taxon>
        <taxon>Pezizomycotina</taxon>
        <taxon>Dothideomycetes</taxon>
        <taxon>Dothideomycetes incertae sedis</taxon>
        <taxon>Botryosphaeriales</taxon>
        <taxon>Phyllostictaceae</taxon>
        <taxon>Phyllosticta</taxon>
    </lineage>
</organism>
<evidence type="ECO:0000313" key="2">
    <source>
        <dbReference type="Proteomes" id="UP001363622"/>
    </source>
</evidence>
<gene>
    <name evidence="1" type="ORF">IWZ03DRAFT_369030</name>
</gene>
<proteinExistence type="predicted"/>
<dbReference type="EMBL" id="JBBPHU010000002">
    <property type="protein sequence ID" value="KAK7521605.1"/>
    <property type="molecule type" value="Genomic_DNA"/>
</dbReference>